<dbReference type="Proteomes" id="UP000075243">
    <property type="component" value="Unassembled WGS sequence"/>
</dbReference>
<sequence>LDTLDQMMRRFIWSGTTQRRLHLVNWDTITRPHKFEGQGVHIAQFHNTTLLGKLLWDFHNNDEKLWVKLV</sequence>
<proteinExistence type="predicted"/>
<name>A0A151UF64_CAJCA</name>
<keyword evidence="2" id="KW-1185">Reference proteome</keyword>
<comment type="caution">
    <text evidence="1">The sequence shown here is derived from an EMBL/GenBank/DDBJ whole genome shotgun (WGS) entry which is preliminary data.</text>
</comment>
<dbReference type="EMBL" id="AGCT01036327">
    <property type="protein sequence ID" value="KYP77888.1"/>
    <property type="molecule type" value="Genomic_DNA"/>
</dbReference>
<gene>
    <name evidence="1" type="ORF">KK1_049747</name>
</gene>
<feature type="non-terminal residue" evidence="1">
    <location>
        <position position="1"/>
    </location>
</feature>
<dbReference type="AlphaFoldDB" id="A0A151UF64"/>
<reference evidence="1" key="1">
    <citation type="journal article" date="2012" name="Nat. Biotechnol.">
        <title>Draft genome sequence of pigeonpea (Cajanus cajan), an orphan legume crop of resource-poor farmers.</title>
        <authorList>
            <person name="Varshney R.K."/>
            <person name="Chen W."/>
            <person name="Li Y."/>
            <person name="Bharti A.K."/>
            <person name="Saxena R.K."/>
            <person name="Schlueter J.A."/>
            <person name="Donoghue M.T."/>
            <person name="Azam S."/>
            <person name="Fan G."/>
            <person name="Whaley A.M."/>
            <person name="Farmer A.D."/>
            <person name="Sheridan J."/>
            <person name="Iwata A."/>
            <person name="Tuteja R."/>
            <person name="Penmetsa R.V."/>
            <person name="Wu W."/>
            <person name="Upadhyaya H.D."/>
            <person name="Yang S.P."/>
            <person name="Shah T."/>
            <person name="Saxena K.B."/>
            <person name="Michael T."/>
            <person name="McCombie W.R."/>
            <person name="Yang B."/>
            <person name="Zhang G."/>
            <person name="Yang H."/>
            <person name="Wang J."/>
            <person name="Spillane C."/>
            <person name="Cook D.R."/>
            <person name="May G.D."/>
            <person name="Xu X."/>
            <person name="Jackson S.A."/>
        </authorList>
    </citation>
    <scope>NUCLEOTIDE SEQUENCE [LARGE SCALE GENOMIC DNA]</scope>
</reference>
<accession>A0A151UF64</accession>
<evidence type="ECO:0000313" key="1">
    <source>
        <dbReference type="EMBL" id="KYP77888.1"/>
    </source>
</evidence>
<evidence type="ECO:0000313" key="2">
    <source>
        <dbReference type="Proteomes" id="UP000075243"/>
    </source>
</evidence>
<protein>
    <submittedName>
        <fullName evidence="1">Uncharacterized protein</fullName>
    </submittedName>
</protein>
<dbReference type="Gramene" id="C.cajan_47252.t">
    <property type="protein sequence ID" value="C.cajan_47252.t.cds1"/>
    <property type="gene ID" value="C.cajan_47252"/>
</dbReference>
<organism evidence="1 2">
    <name type="scientific">Cajanus cajan</name>
    <name type="common">Pigeon pea</name>
    <name type="synonym">Cajanus indicus</name>
    <dbReference type="NCBI Taxonomy" id="3821"/>
    <lineage>
        <taxon>Eukaryota</taxon>
        <taxon>Viridiplantae</taxon>
        <taxon>Streptophyta</taxon>
        <taxon>Embryophyta</taxon>
        <taxon>Tracheophyta</taxon>
        <taxon>Spermatophyta</taxon>
        <taxon>Magnoliopsida</taxon>
        <taxon>eudicotyledons</taxon>
        <taxon>Gunneridae</taxon>
        <taxon>Pentapetalae</taxon>
        <taxon>rosids</taxon>
        <taxon>fabids</taxon>
        <taxon>Fabales</taxon>
        <taxon>Fabaceae</taxon>
        <taxon>Papilionoideae</taxon>
        <taxon>50 kb inversion clade</taxon>
        <taxon>NPAAA clade</taxon>
        <taxon>indigoferoid/millettioid clade</taxon>
        <taxon>Phaseoleae</taxon>
        <taxon>Cajanus</taxon>
    </lineage>
</organism>